<evidence type="ECO:0000256" key="6">
    <source>
        <dbReference type="ARBA" id="ARBA00022955"/>
    </source>
</evidence>
<dbReference type="GO" id="GO:0005789">
    <property type="term" value="C:endoplasmic reticulum membrane"/>
    <property type="evidence" value="ECO:0007669"/>
    <property type="project" value="UniProtKB-SubCell"/>
</dbReference>
<name>A0A9P6FT58_9FUNG</name>
<keyword evidence="4 13" id="KW-0812">Transmembrane</keyword>
<comment type="subcellular location">
    <subcellularLocation>
        <location evidence="1">Endoplasmic reticulum membrane</location>
        <topology evidence="1">Multi-pass membrane protein</topology>
    </subcellularLocation>
</comment>
<dbReference type="OrthoDB" id="6485510at2759"/>
<dbReference type="PANTHER" id="PTHR15451">
    <property type="entry name" value="ERGOSTEROL BIOSYNTHETIC PROTEIN 28-RELATED"/>
    <property type="match status" value="1"/>
</dbReference>
<keyword evidence="9" id="KW-0443">Lipid metabolism</keyword>
<proteinExistence type="inferred from homology"/>
<evidence type="ECO:0000256" key="12">
    <source>
        <dbReference type="ARBA" id="ARBA00023221"/>
    </source>
</evidence>
<dbReference type="Proteomes" id="UP000780801">
    <property type="component" value="Unassembled WGS sequence"/>
</dbReference>
<evidence type="ECO:0000256" key="7">
    <source>
        <dbReference type="ARBA" id="ARBA00022989"/>
    </source>
</evidence>
<keyword evidence="5" id="KW-0256">Endoplasmic reticulum</keyword>
<keyword evidence="6" id="KW-0752">Steroid biosynthesis</keyword>
<feature type="transmembrane region" description="Helical" evidence="13">
    <location>
        <begin position="112"/>
        <end position="130"/>
    </location>
</feature>
<reference evidence="14" key="1">
    <citation type="journal article" date="2020" name="Fungal Divers.">
        <title>Resolving the Mortierellaceae phylogeny through synthesis of multi-gene phylogenetics and phylogenomics.</title>
        <authorList>
            <person name="Vandepol N."/>
            <person name="Liber J."/>
            <person name="Desiro A."/>
            <person name="Na H."/>
            <person name="Kennedy M."/>
            <person name="Barry K."/>
            <person name="Grigoriev I.V."/>
            <person name="Miller A.N."/>
            <person name="O'Donnell K."/>
            <person name="Stajich J.E."/>
            <person name="Bonito G."/>
        </authorList>
    </citation>
    <scope>NUCLEOTIDE SEQUENCE</scope>
    <source>
        <strain evidence="14">KOD1015</strain>
    </source>
</reference>
<evidence type="ECO:0000256" key="13">
    <source>
        <dbReference type="SAM" id="Phobius"/>
    </source>
</evidence>
<gene>
    <name evidence="14" type="primary">ERG28_1</name>
    <name evidence="14" type="ORF">BGW38_002243</name>
</gene>
<keyword evidence="8" id="KW-0756">Sterol biosynthesis</keyword>
<dbReference type="InterPro" id="IPR005352">
    <property type="entry name" value="Erg28"/>
</dbReference>
<dbReference type="AlphaFoldDB" id="A0A9P6FT58"/>
<comment type="similarity">
    <text evidence="2">Belongs to the ERG28 family.</text>
</comment>
<evidence type="ECO:0000256" key="8">
    <source>
        <dbReference type="ARBA" id="ARBA00023011"/>
    </source>
</evidence>
<evidence type="ECO:0000256" key="2">
    <source>
        <dbReference type="ARBA" id="ARBA00005377"/>
    </source>
</evidence>
<dbReference type="EMBL" id="JAABOA010001773">
    <property type="protein sequence ID" value="KAF9580922.1"/>
    <property type="molecule type" value="Genomic_DNA"/>
</dbReference>
<keyword evidence="15" id="KW-1185">Reference proteome</keyword>
<keyword evidence="12" id="KW-0753">Steroid metabolism</keyword>
<evidence type="ECO:0000256" key="11">
    <source>
        <dbReference type="ARBA" id="ARBA00023166"/>
    </source>
</evidence>
<evidence type="ECO:0000313" key="14">
    <source>
        <dbReference type="EMBL" id="KAF9580922.1"/>
    </source>
</evidence>
<evidence type="ECO:0000256" key="5">
    <source>
        <dbReference type="ARBA" id="ARBA00022824"/>
    </source>
</evidence>
<dbReference type="PANTHER" id="PTHR15451:SF19">
    <property type="entry name" value="ERGOSTEROL BIOSYNTHETIC PROTEIN 28 HOMOLOG"/>
    <property type="match status" value="1"/>
</dbReference>
<dbReference type="Pfam" id="PF03694">
    <property type="entry name" value="Erg28"/>
    <property type="match status" value="1"/>
</dbReference>
<feature type="transmembrane region" description="Helical" evidence="13">
    <location>
        <begin position="82"/>
        <end position="105"/>
    </location>
</feature>
<evidence type="ECO:0000256" key="3">
    <source>
        <dbReference type="ARBA" id="ARBA00022516"/>
    </source>
</evidence>
<evidence type="ECO:0000313" key="15">
    <source>
        <dbReference type="Proteomes" id="UP000780801"/>
    </source>
</evidence>
<evidence type="ECO:0000256" key="10">
    <source>
        <dbReference type="ARBA" id="ARBA00023136"/>
    </source>
</evidence>
<protein>
    <submittedName>
        <fullName evidence="14">Ergosterol biosynthesis protein</fullName>
    </submittedName>
</protein>
<sequence length="140" mass="16047">MILDIIGWSSLPDGLLPKWLWFIGLVSVLNNVQAFSSLSDVRRLYSNKPHEVTPLSQRTFALWTFLSSVVRFYGAYHIHVGPIYLIVLWSFVIAWIHFVSEILIFKASRFEGPIIAPCIITTATVAWMIVQSENYIKYAN</sequence>
<keyword evidence="3" id="KW-0444">Lipid biosynthesis</keyword>
<dbReference type="GO" id="GO:0030674">
    <property type="term" value="F:protein-macromolecule adaptor activity"/>
    <property type="evidence" value="ECO:0007669"/>
    <property type="project" value="TreeGrafter"/>
</dbReference>
<organism evidence="14 15">
    <name type="scientific">Lunasporangiospora selenospora</name>
    <dbReference type="NCBI Taxonomy" id="979761"/>
    <lineage>
        <taxon>Eukaryota</taxon>
        <taxon>Fungi</taxon>
        <taxon>Fungi incertae sedis</taxon>
        <taxon>Mucoromycota</taxon>
        <taxon>Mortierellomycotina</taxon>
        <taxon>Mortierellomycetes</taxon>
        <taxon>Mortierellales</taxon>
        <taxon>Mortierellaceae</taxon>
        <taxon>Lunasporangiospora</taxon>
    </lineage>
</organism>
<keyword evidence="11" id="KW-1207">Sterol metabolism</keyword>
<evidence type="ECO:0000256" key="4">
    <source>
        <dbReference type="ARBA" id="ARBA00022692"/>
    </source>
</evidence>
<accession>A0A9P6FT58</accession>
<comment type="caution">
    <text evidence="14">The sequence shown here is derived from an EMBL/GenBank/DDBJ whole genome shotgun (WGS) entry which is preliminary data.</text>
</comment>
<feature type="transmembrane region" description="Helical" evidence="13">
    <location>
        <begin position="19"/>
        <end position="38"/>
    </location>
</feature>
<evidence type="ECO:0000256" key="9">
    <source>
        <dbReference type="ARBA" id="ARBA00023098"/>
    </source>
</evidence>
<keyword evidence="7 13" id="KW-1133">Transmembrane helix</keyword>
<evidence type="ECO:0000256" key="1">
    <source>
        <dbReference type="ARBA" id="ARBA00004477"/>
    </source>
</evidence>
<dbReference type="GO" id="GO:0016126">
    <property type="term" value="P:sterol biosynthetic process"/>
    <property type="evidence" value="ECO:0007669"/>
    <property type="project" value="UniProtKB-KW"/>
</dbReference>
<keyword evidence="10 13" id="KW-0472">Membrane</keyword>